<feature type="compositionally biased region" description="Basic and acidic residues" evidence="1">
    <location>
        <begin position="61"/>
        <end position="72"/>
    </location>
</feature>
<feature type="compositionally biased region" description="Polar residues" evidence="1">
    <location>
        <begin position="123"/>
        <end position="137"/>
    </location>
</feature>
<feature type="region of interest" description="Disordered" evidence="1">
    <location>
        <begin position="112"/>
        <end position="137"/>
    </location>
</feature>
<dbReference type="InterPro" id="IPR043502">
    <property type="entry name" value="DNA/RNA_pol_sf"/>
</dbReference>
<evidence type="ECO:0000313" key="4">
    <source>
        <dbReference type="Proteomes" id="UP000004994"/>
    </source>
</evidence>
<organism evidence="3">
    <name type="scientific">Solanum lycopersicum</name>
    <name type="common">Tomato</name>
    <name type="synonym">Lycopersicon esculentum</name>
    <dbReference type="NCBI Taxonomy" id="4081"/>
    <lineage>
        <taxon>Eukaryota</taxon>
        <taxon>Viridiplantae</taxon>
        <taxon>Streptophyta</taxon>
        <taxon>Embryophyta</taxon>
        <taxon>Tracheophyta</taxon>
        <taxon>Spermatophyta</taxon>
        <taxon>Magnoliopsida</taxon>
        <taxon>eudicotyledons</taxon>
        <taxon>Gunneridae</taxon>
        <taxon>Pentapetalae</taxon>
        <taxon>asterids</taxon>
        <taxon>lamiids</taxon>
        <taxon>Solanales</taxon>
        <taxon>Solanaceae</taxon>
        <taxon>Solanoideae</taxon>
        <taxon>Solaneae</taxon>
        <taxon>Solanum</taxon>
        <taxon>Solanum subgen. Lycopersicon</taxon>
    </lineage>
</organism>
<keyword evidence="4" id="KW-1185">Reference proteome</keyword>
<dbReference type="CDD" id="cd09272">
    <property type="entry name" value="RNase_HI_RT_Ty1"/>
    <property type="match status" value="1"/>
</dbReference>
<dbReference type="InParanoid" id="A0A3Q7HNR8"/>
<evidence type="ECO:0000259" key="2">
    <source>
        <dbReference type="Pfam" id="PF07727"/>
    </source>
</evidence>
<evidence type="ECO:0000313" key="3">
    <source>
        <dbReference type="EnsemblPlants" id="Solyc08g066935.1.1"/>
    </source>
</evidence>
<dbReference type="AlphaFoldDB" id="A0A3Q7HNR8"/>
<dbReference type="Proteomes" id="UP000004994">
    <property type="component" value="Chromosome 8"/>
</dbReference>
<reference evidence="3" key="1">
    <citation type="journal article" date="2012" name="Nature">
        <title>The tomato genome sequence provides insights into fleshy fruit evolution.</title>
        <authorList>
            <consortium name="Tomato Genome Consortium"/>
        </authorList>
    </citation>
    <scope>NUCLEOTIDE SEQUENCE [LARGE SCALE GENOMIC DNA]</scope>
    <source>
        <strain evidence="3">cv. Heinz 1706</strain>
    </source>
</reference>
<proteinExistence type="predicted"/>
<dbReference type="PANTHER" id="PTHR11439">
    <property type="entry name" value="GAG-POL-RELATED RETROTRANSPOSON"/>
    <property type="match status" value="1"/>
</dbReference>
<feature type="compositionally biased region" description="Low complexity" evidence="1">
    <location>
        <begin position="1"/>
        <end position="11"/>
    </location>
</feature>
<evidence type="ECO:0000256" key="1">
    <source>
        <dbReference type="SAM" id="MobiDB-lite"/>
    </source>
</evidence>
<dbReference type="Gramene" id="Solyc08g066935.1.1">
    <property type="protein sequence ID" value="Solyc08g066935.1.1"/>
    <property type="gene ID" value="Solyc08g066935.1"/>
</dbReference>
<protein>
    <recommendedName>
        <fullName evidence="2">Reverse transcriptase Ty1/copia-type domain-containing protein</fullName>
    </recommendedName>
</protein>
<sequence length="551" mass="60822">MSQTSHSSSSSDLNALFTAQSSVPKPRKKRGSTGPTYNGQGRGRSSNDRRSYPSANNAISDTDHSDFNRVENPRNQGCGRGDRQADSVDYHKGLNALQEQYNQILQMLGQSNRQNTTERDSNSHSSANLAQENYPSSGNVTALSASIAHTGWIIDSGATNHMTPHSHLLINKHPLPSDAPRSVQLPNEQAGLYLIPHPSSTAASTQAYSHLVHDGLSSSQTVLWHQRLGHTSSNVLAKTLNLPVTQCSNEVNESLEVAPLFQPTPTTVVNTELVPAQDTSSIRRSQRGTKAPLWLQDYVASAQLQSNKPLYSIDKYIGYDNLSSSYRAFLISFVYVDDLMITGSDINLIQQTKSTLQENFKMKDLGNLRYFLGIEFTRSQEGIVMYQRKYSSEIISEAGLSAAKPAATPLDPYVQLTTKEYDEINGTNKDDKLLTEPTVYRRLVGKLLYLNVTRPDIACATQTLSQFLHQPKQSHLNAALKTGDSCLHTRRSVTGFMVKLGGSLISWKSKKQATISRSSTEAEYRSMTSAVAEIVWLVKLFKELGVEVHTP</sequence>
<dbReference type="EnsemblPlants" id="Solyc08g066935.1.1">
    <property type="protein sequence ID" value="Solyc08g066935.1.1"/>
    <property type="gene ID" value="Solyc08g066935.1"/>
</dbReference>
<feature type="region of interest" description="Disordered" evidence="1">
    <location>
        <begin position="1"/>
        <end position="86"/>
    </location>
</feature>
<accession>A0A3Q7HNR8</accession>
<feature type="domain" description="Reverse transcriptase Ty1/copia-type" evidence="2">
    <location>
        <begin position="330"/>
        <end position="410"/>
    </location>
</feature>
<dbReference type="Pfam" id="PF07727">
    <property type="entry name" value="RVT_2"/>
    <property type="match status" value="1"/>
</dbReference>
<dbReference type="InterPro" id="IPR013103">
    <property type="entry name" value="RVT_2"/>
</dbReference>
<dbReference type="PANTHER" id="PTHR11439:SF516">
    <property type="entry name" value="REVERSE TRANSCRIPTASE TY1_COPIA-TYPE DOMAIN-CONTAINING PROTEIN"/>
    <property type="match status" value="1"/>
</dbReference>
<reference evidence="3" key="2">
    <citation type="submission" date="2019-01" db="UniProtKB">
        <authorList>
            <consortium name="EnsemblPlants"/>
        </authorList>
    </citation>
    <scope>IDENTIFICATION</scope>
    <source>
        <strain evidence="3">cv. Heinz 1706</strain>
    </source>
</reference>
<dbReference type="SUPFAM" id="SSF56672">
    <property type="entry name" value="DNA/RNA polymerases"/>
    <property type="match status" value="1"/>
</dbReference>
<dbReference type="STRING" id="4081.A0A3Q7HNR8"/>
<name>A0A3Q7HNR8_SOLLC</name>